<dbReference type="RefSeq" id="WP_098522870.1">
    <property type="nucleotide sequence ID" value="NZ_NUYJ01000029.1"/>
</dbReference>
<evidence type="ECO:0000313" key="1">
    <source>
        <dbReference type="EMBL" id="PFR90243.1"/>
    </source>
</evidence>
<sequence length="161" mass="18066">MNRFVVGIGISCLLVGTGVGCSNKQEEQVKQEVKKQEEGKEETKVAFPKEAKETGKVNMKVITNNDQQGGEGVPVLKVDPKLELAQIQIELEGLSEKEEAYIYVNQKFVTKEEGTKIFSTFINLEGDLLKKGEHTISIAQFKDNNPKKELENYKEAKFTIE</sequence>
<reference evidence="1 2" key="1">
    <citation type="submission" date="2017-09" db="EMBL/GenBank/DDBJ databases">
        <title>Large-scale bioinformatics analysis of Bacillus genomes uncovers conserved roles of natural products in bacterial physiology.</title>
        <authorList>
            <consortium name="Agbiome Team Llc"/>
            <person name="Bleich R.M."/>
            <person name="Grubbs K.J."/>
            <person name="Santa Maria K.C."/>
            <person name="Allen S.E."/>
            <person name="Farag S."/>
            <person name="Shank E.A."/>
            <person name="Bowers A."/>
        </authorList>
    </citation>
    <scope>NUCLEOTIDE SEQUENCE [LARGE SCALE GENOMIC DNA]</scope>
    <source>
        <strain evidence="1 2">AFS067272</strain>
    </source>
</reference>
<comment type="caution">
    <text evidence="1">The sequence shown here is derived from an EMBL/GenBank/DDBJ whole genome shotgun (WGS) entry which is preliminary data.</text>
</comment>
<accession>A0AA44Q6H4</accession>
<evidence type="ECO:0000313" key="2">
    <source>
        <dbReference type="Proteomes" id="UP000226357"/>
    </source>
</evidence>
<gene>
    <name evidence="1" type="ORF">COK38_23555</name>
</gene>
<name>A0AA44Q6H4_BACCE</name>
<dbReference type="PROSITE" id="PS51257">
    <property type="entry name" value="PROKAR_LIPOPROTEIN"/>
    <property type="match status" value="1"/>
</dbReference>
<dbReference type="AlphaFoldDB" id="A0AA44Q6H4"/>
<dbReference type="Proteomes" id="UP000226357">
    <property type="component" value="Unassembled WGS sequence"/>
</dbReference>
<evidence type="ECO:0008006" key="3">
    <source>
        <dbReference type="Google" id="ProtNLM"/>
    </source>
</evidence>
<dbReference type="EMBL" id="NVBO01000301">
    <property type="protein sequence ID" value="PFR90243.1"/>
    <property type="molecule type" value="Genomic_DNA"/>
</dbReference>
<proteinExistence type="predicted"/>
<protein>
    <recommendedName>
        <fullName evidence="3">Lipoprotein</fullName>
    </recommendedName>
</protein>
<organism evidence="1 2">
    <name type="scientific">Bacillus cereus</name>
    <dbReference type="NCBI Taxonomy" id="1396"/>
    <lineage>
        <taxon>Bacteria</taxon>
        <taxon>Bacillati</taxon>
        <taxon>Bacillota</taxon>
        <taxon>Bacilli</taxon>
        <taxon>Bacillales</taxon>
        <taxon>Bacillaceae</taxon>
        <taxon>Bacillus</taxon>
        <taxon>Bacillus cereus group</taxon>
    </lineage>
</organism>